<protein>
    <submittedName>
        <fullName evidence="14">Carbohydrate esterase family 4 protein</fullName>
    </submittedName>
</protein>
<keyword evidence="6 12" id="KW-0732">Signal</keyword>
<sequence length="236" mass="25766">MLFAAVTAVLLASLAVTQARPSLGIRQTAKVISHCTVPNTAALTFILFHLRYDITATLRAANRVKHAYDMGHQVASHTWSHADLSILSLSKISTEMSKIDQAIERITGASPSFMRPPYGKYNDRVLQVAAGRKQSIVLWDLDTGDSIGASVAEQKGQYNQVAKRHPKTVLALNHEVYGARDVLPHAIKQLRSSGYRLVTVAECVGANPYQSKGKAVLRDMLLTISLLLVLLALLNI</sequence>
<evidence type="ECO:0000256" key="7">
    <source>
        <dbReference type="ARBA" id="ARBA00022801"/>
    </source>
</evidence>
<evidence type="ECO:0000256" key="3">
    <source>
        <dbReference type="ARBA" id="ARBA00022475"/>
    </source>
</evidence>
<evidence type="ECO:0000256" key="5">
    <source>
        <dbReference type="ARBA" id="ARBA00022723"/>
    </source>
</evidence>
<keyword evidence="7" id="KW-0378">Hydrolase</keyword>
<dbReference type="GO" id="GO:0016810">
    <property type="term" value="F:hydrolase activity, acting on carbon-nitrogen (but not peptide) bonds"/>
    <property type="evidence" value="ECO:0007669"/>
    <property type="project" value="InterPro"/>
</dbReference>
<evidence type="ECO:0000256" key="2">
    <source>
        <dbReference type="ARBA" id="ARBA00004609"/>
    </source>
</evidence>
<evidence type="ECO:0000256" key="11">
    <source>
        <dbReference type="ARBA" id="ARBA00023316"/>
    </source>
</evidence>
<proteinExistence type="predicted"/>
<dbReference type="GO" id="GO:0071555">
    <property type="term" value="P:cell wall organization"/>
    <property type="evidence" value="ECO:0007669"/>
    <property type="project" value="UniProtKB-KW"/>
</dbReference>
<comment type="caution">
    <text evidence="14">The sequence shown here is derived from an EMBL/GenBank/DDBJ whole genome shotgun (WGS) entry which is preliminary data.</text>
</comment>
<keyword evidence="4" id="KW-0325">Glycoprotein</keyword>
<dbReference type="Pfam" id="PF01522">
    <property type="entry name" value="Polysacc_deac_1"/>
    <property type="match status" value="1"/>
</dbReference>
<dbReference type="SUPFAM" id="SSF88713">
    <property type="entry name" value="Glycoside hydrolase/deacetylase"/>
    <property type="match status" value="1"/>
</dbReference>
<evidence type="ECO:0000256" key="9">
    <source>
        <dbReference type="ARBA" id="ARBA00023277"/>
    </source>
</evidence>
<dbReference type="AlphaFoldDB" id="A0A8H6IBS4"/>
<evidence type="ECO:0000313" key="14">
    <source>
        <dbReference type="EMBL" id="KAF6761579.1"/>
    </source>
</evidence>
<dbReference type="OrthoDB" id="2125469at2759"/>
<feature type="chain" id="PRO_5034305019" evidence="12">
    <location>
        <begin position="20"/>
        <end position="236"/>
    </location>
</feature>
<evidence type="ECO:0000256" key="8">
    <source>
        <dbReference type="ARBA" id="ARBA00023136"/>
    </source>
</evidence>
<keyword evidence="4" id="KW-0336">GPI-anchor</keyword>
<comment type="subcellular location">
    <subcellularLocation>
        <location evidence="2">Cell membrane</location>
        <topology evidence="2">Lipid-anchor</topology>
        <topology evidence="2">GPI-anchor</topology>
    </subcellularLocation>
</comment>
<dbReference type="EMBL" id="JACGCI010000009">
    <property type="protein sequence ID" value="KAF6761579.1"/>
    <property type="molecule type" value="Genomic_DNA"/>
</dbReference>
<evidence type="ECO:0000256" key="4">
    <source>
        <dbReference type="ARBA" id="ARBA00022622"/>
    </source>
</evidence>
<keyword evidence="9" id="KW-0119">Carbohydrate metabolism</keyword>
<accession>A0A8H6IBS4</accession>
<evidence type="ECO:0000259" key="13">
    <source>
        <dbReference type="PROSITE" id="PS51677"/>
    </source>
</evidence>
<keyword evidence="5" id="KW-0479">Metal-binding</keyword>
<keyword evidence="8" id="KW-0472">Membrane</keyword>
<dbReference type="GO" id="GO:0046872">
    <property type="term" value="F:metal ion binding"/>
    <property type="evidence" value="ECO:0007669"/>
    <property type="project" value="UniProtKB-KW"/>
</dbReference>
<dbReference type="GO" id="GO:0005886">
    <property type="term" value="C:plasma membrane"/>
    <property type="evidence" value="ECO:0007669"/>
    <property type="project" value="UniProtKB-SubCell"/>
</dbReference>
<evidence type="ECO:0000256" key="6">
    <source>
        <dbReference type="ARBA" id="ARBA00022729"/>
    </source>
</evidence>
<evidence type="ECO:0000313" key="15">
    <source>
        <dbReference type="Proteomes" id="UP000521943"/>
    </source>
</evidence>
<keyword evidence="10" id="KW-0449">Lipoprotein</keyword>
<dbReference type="PANTHER" id="PTHR46471">
    <property type="entry name" value="CHITIN DEACETYLASE"/>
    <property type="match status" value="1"/>
</dbReference>
<feature type="domain" description="NodB homology" evidence="13">
    <location>
        <begin position="1"/>
        <end position="198"/>
    </location>
</feature>
<evidence type="ECO:0000256" key="12">
    <source>
        <dbReference type="SAM" id="SignalP"/>
    </source>
</evidence>
<dbReference type="PROSITE" id="PS51677">
    <property type="entry name" value="NODB"/>
    <property type="match status" value="1"/>
</dbReference>
<feature type="signal peptide" evidence="12">
    <location>
        <begin position="1"/>
        <end position="19"/>
    </location>
</feature>
<dbReference type="InterPro" id="IPR002509">
    <property type="entry name" value="NODB_dom"/>
</dbReference>
<keyword evidence="15" id="KW-1185">Reference proteome</keyword>
<keyword evidence="11" id="KW-0961">Cell wall biogenesis/degradation</keyword>
<dbReference type="InterPro" id="IPR011330">
    <property type="entry name" value="Glyco_hydro/deAcase_b/a-brl"/>
</dbReference>
<organism evidence="14 15">
    <name type="scientific">Ephemerocybe angulata</name>
    <dbReference type="NCBI Taxonomy" id="980116"/>
    <lineage>
        <taxon>Eukaryota</taxon>
        <taxon>Fungi</taxon>
        <taxon>Dikarya</taxon>
        <taxon>Basidiomycota</taxon>
        <taxon>Agaricomycotina</taxon>
        <taxon>Agaricomycetes</taxon>
        <taxon>Agaricomycetidae</taxon>
        <taxon>Agaricales</taxon>
        <taxon>Agaricineae</taxon>
        <taxon>Psathyrellaceae</taxon>
        <taxon>Ephemerocybe</taxon>
    </lineage>
</organism>
<keyword evidence="3" id="KW-1003">Cell membrane</keyword>
<dbReference type="GO" id="GO:0098552">
    <property type="term" value="C:side of membrane"/>
    <property type="evidence" value="ECO:0007669"/>
    <property type="project" value="UniProtKB-KW"/>
</dbReference>
<name>A0A8H6IBS4_9AGAR</name>
<dbReference type="PANTHER" id="PTHR46471:SF2">
    <property type="entry name" value="CHITIN DEACETYLASE-RELATED"/>
    <property type="match status" value="1"/>
</dbReference>
<evidence type="ECO:0000256" key="10">
    <source>
        <dbReference type="ARBA" id="ARBA00023288"/>
    </source>
</evidence>
<dbReference type="Proteomes" id="UP000521943">
    <property type="component" value="Unassembled WGS sequence"/>
</dbReference>
<dbReference type="Gene3D" id="3.20.20.370">
    <property type="entry name" value="Glycoside hydrolase/deacetylase"/>
    <property type="match status" value="1"/>
</dbReference>
<dbReference type="GO" id="GO:0005975">
    <property type="term" value="P:carbohydrate metabolic process"/>
    <property type="evidence" value="ECO:0007669"/>
    <property type="project" value="InterPro"/>
</dbReference>
<gene>
    <name evidence="14" type="ORF">DFP72DRAFT_879054</name>
</gene>
<evidence type="ECO:0000256" key="1">
    <source>
        <dbReference type="ARBA" id="ARBA00001941"/>
    </source>
</evidence>
<reference evidence="14 15" key="1">
    <citation type="submission" date="2020-07" db="EMBL/GenBank/DDBJ databases">
        <title>Comparative genomics of pyrophilous fungi reveals a link between fire events and developmental genes.</title>
        <authorList>
            <consortium name="DOE Joint Genome Institute"/>
            <person name="Steindorff A.S."/>
            <person name="Carver A."/>
            <person name="Calhoun S."/>
            <person name="Stillman K."/>
            <person name="Liu H."/>
            <person name="Lipzen A."/>
            <person name="Pangilinan J."/>
            <person name="Labutti K."/>
            <person name="Bruns T.D."/>
            <person name="Grigoriev I.V."/>
        </authorList>
    </citation>
    <scope>NUCLEOTIDE SEQUENCE [LARGE SCALE GENOMIC DNA]</scope>
    <source>
        <strain evidence="14 15">CBS 144469</strain>
    </source>
</reference>
<comment type="cofactor">
    <cofactor evidence="1">
        <name>Co(2+)</name>
        <dbReference type="ChEBI" id="CHEBI:48828"/>
    </cofactor>
</comment>